<feature type="compositionally biased region" description="Basic and acidic residues" evidence="10">
    <location>
        <begin position="700"/>
        <end position="721"/>
    </location>
</feature>
<dbReference type="GO" id="GO:0031047">
    <property type="term" value="P:regulatory ncRNA-mediated gene silencing"/>
    <property type="evidence" value="ECO:0007669"/>
    <property type="project" value="UniProtKB-KW"/>
</dbReference>
<keyword evidence="4" id="KW-0507">mRNA processing</keyword>
<dbReference type="Pfam" id="PF09088">
    <property type="entry name" value="MIF4G_like"/>
    <property type="match status" value="1"/>
</dbReference>
<keyword evidence="6" id="KW-0943">RNA-mediated gene silencing</keyword>
<feature type="compositionally biased region" description="Acidic residues" evidence="10">
    <location>
        <begin position="746"/>
        <end position="756"/>
    </location>
</feature>
<comment type="similarity">
    <text evidence="2">Belongs to the NCBP1 family.</text>
</comment>
<evidence type="ECO:0000256" key="1">
    <source>
        <dbReference type="ARBA" id="ARBA00004123"/>
    </source>
</evidence>
<dbReference type="Proteomes" id="UP001620626">
    <property type="component" value="Unassembled WGS sequence"/>
</dbReference>
<evidence type="ECO:0000256" key="2">
    <source>
        <dbReference type="ARBA" id="ARBA00007413"/>
    </source>
</evidence>
<protein>
    <recommendedName>
        <fullName evidence="3">Nuclear cap-binding protein subunit 1</fullName>
    </recommendedName>
    <alternativeName>
        <fullName evidence="9">80 kDa nuclear cap-binding protein</fullName>
    </alternativeName>
</protein>
<feature type="region of interest" description="Disordered" evidence="10">
    <location>
        <begin position="1"/>
        <end position="24"/>
    </location>
</feature>
<dbReference type="InterPro" id="IPR016024">
    <property type="entry name" value="ARM-type_fold"/>
</dbReference>
<dbReference type="EMBL" id="JBICBT010000534">
    <property type="protein sequence ID" value="KAL3110653.1"/>
    <property type="molecule type" value="Genomic_DNA"/>
</dbReference>
<evidence type="ECO:0000313" key="13">
    <source>
        <dbReference type="Proteomes" id="UP001620626"/>
    </source>
</evidence>
<dbReference type="InterPro" id="IPR015172">
    <property type="entry name" value="MIF4G-like_typ-1"/>
</dbReference>
<evidence type="ECO:0000256" key="9">
    <source>
        <dbReference type="ARBA" id="ARBA00030965"/>
    </source>
</evidence>
<feature type="compositionally biased region" description="Acidic residues" evidence="10">
    <location>
        <begin position="13"/>
        <end position="24"/>
    </location>
</feature>
<dbReference type="PANTHER" id="PTHR12412:SF2">
    <property type="entry name" value="NUCLEAR CAP-BINDING PROTEIN SUBUNIT 1"/>
    <property type="match status" value="1"/>
</dbReference>
<evidence type="ECO:0000256" key="4">
    <source>
        <dbReference type="ARBA" id="ARBA00022664"/>
    </source>
</evidence>
<dbReference type="SUPFAM" id="SSF48371">
    <property type="entry name" value="ARM repeat"/>
    <property type="match status" value="3"/>
</dbReference>
<dbReference type="InterPro" id="IPR027159">
    <property type="entry name" value="CBP80"/>
</dbReference>
<evidence type="ECO:0000313" key="12">
    <source>
        <dbReference type="EMBL" id="KAL3110653.1"/>
    </source>
</evidence>
<gene>
    <name evidence="12" type="ORF">niasHT_017531</name>
</gene>
<evidence type="ECO:0000256" key="5">
    <source>
        <dbReference type="ARBA" id="ARBA00023042"/>
    </source>
</evidence>
<feature type="domain" description="MIF4G" evidence="11">
    <location>
        <begin position="43"/>
        <end position="251"/>
    </location>
</feature>
<dbReference type="GO" id="GO:0008380">
    <property type="term" value="P:RNA splicing"/>
    <property type="evidence" value="ECO:0007669"/>
    <property type="project" value="UniProtKB-KW"/>
</dbReference>
<proteinExistence type="inferred from homology"/>
<evidence type="ECO:0000256" key="6">
    <source>
        <dbReference type="ARBA" id="ARBA00023158"/>
    </source>
</evidence>
<evidence type="ECO:0000259" key="11">
    <source>
        <dbReference type="SMART" id="SM00543"/>
    </source>
</evidence>
<sequence length="894" mass="102999">MYSMPKKRRDPGDETMMDEMDTDTDGVEMKKKRMPAGEDIGPKLVNMIKKLDEQLHGASIESAIESLANALEDNLDPYEGQIIHILYECAAYLPEKITIFSTLVGLLNVRSSDFGERLLQKFMDEFHHTFTSGEYDISIRIATFLCDLCNARVVTPESIVSFLENFVDLATEENIKSNFFVYLVLHTLPWVGTELYAKLPAKLNDIMARISLYIDKRTKPHFDMLKIWSATDYPKQEDYLDSLWSQLQNLCQNDWMERHILRTYAFFEDVLVASGAHQLPELDQHVLMTSKKHPMPRIVFRLFGKDDVMESDVVLPTPNSIERFLVEEDLHWIIDNNYLDWKLCAHSLLQYHRKDTVPLNYVIIETVFNQLFRLPAAAHHELFYGAMLIELCRSEANTMPQVLALAAELLYQVTDTMQPICLDRFVDWFSYHLSNFEYRWSWSDWIECVELDSLHPKRIFVREVIEKCLRFSYHKKLVEFLPSELTPIIPDEPSIIYILDDPQHPAFAKAEEFRGLIMNKAGDQEILSALRMPSDEPDGGGGGEFSTAFSIDAVAIFFSVLLKLSSRTMTHSFAALTRYHKTLSLMTVNNEEMQSTILRTLYDEWILHKQMLTVTVDKMMKMRIIDPAIVVAWVFSEEMKVEFKRSWVWETLTIAVAYLDRRCKAEAITCASRRDFLEKLEQRQRSGKRRTPPSMDDDNDNRTEEDNRKVRNVKEEPHGEVSQESSRMPTAKNGDGIGAGGGDNGENAEEMGEVMDMDGRGGTTTTTTAAAAGGADDDSVGMGLQERIIVQEESLRSAKADYDRCEDALQNVLLNICHKFTLILTEHLLNCETDGTDIETNFYNYVVGRFKYVFLRHADNMWRFDADLDRELFSLPTIGPRIRAIFEQFRLLHR</sequence>
<keyword evidence="5" id="KW-0506">mRNA capping</keyword>
<evidence type="ECO:0000256" key="10">
    <source>
        <dbReference type="SAM" id="MobiDB-lite"/>
    </source>
</evidence>
<dbReference type="GO" id="GO:0005634">
    <property type="term" value="C:nucleus"/>
    <property type="evidence" value="ECO:0007669"/>
    <property type="project" value="UniProtKB-SubCell"/>
</dbReference>
<organism evidence="12 13">
    <name type="scientific">Heterodera trifolii</name>
    <dbReference type="NCBI Taxonomy" id="157864"/>
    <lineage>
        <taxon>Eukaryota</taxon>
        <taxon>Metazoa</taxon>
        <taxon>Ecdysozoa</taxon>
        <taxon>Nematoda</taxon>
        <taxon>Chromadorea</taxon>
        <taxon>Rhabditida</taxon>
        <taxon>Tylenchina</taxon>
        <taxon>Tylenchomorpha</taxon>
        <taxon>Tylenchoidea</taxon>
        <taxon>Heteroderidae</taxon>
        <taxon>Heteroderinae</taxon>
        <taxon>Heterodera</taxon>
    </lineage>
</organism>
<keyword evidence="13" id="KW-1185">Reference proteome</keyword>
<feature type="compositionally biased region" description="Gly residues" evidence="10">
    <location>
        <begin position="735"/>
        <end position="744"/>
    </location>
</feature>
<dbReference type="Pfam" id="PF09090">
    <property type="entry name" value="MIF4G_like_2"/>
    <property type="match status" value="1"/>
</dbReference>
<dbReference type="Pfam" id="PF02854">
    <property type="entry name" value="MIF4G"/>
    <property type="match status" value="1"/>
</dbReference>
<evidence type="ECO:0000256" key="3">
    <source>
        <dbReference type="ARBA" id="ARBA00019879"/>
    </source>
</evidence>
<evidence type="ECO:0000256" key="7">
    <source>
        <dbReference type="ARBA" id="ARBA00023187"/>
    </source>
</evidence>
<feature type="compositionally biased region" description="Low complexity" evidence="10">
    <location>
        <begin position="763"/>
        <end position="774"/>
    </location>
</feature>
<feature type="region of interest" description="Disordered" evidence="10">
    <location>
        <begin position="681"/>
        <end position="778"/>
    </location>
</feature>
<comment type="caution">
    <text evidence="12">The sequence shown here is derived from an EMBL/GenBank/DDBJ whole genome shotgun (WGS) entry which is preliminary data.</text>
</comment>
<dbReference type="Gene3D" id="1.25.40.180">
    <property type="match status" value="3"/>
</dbReference>
<comment type="subcellular location">
    <subcellularLocation>
        <location evidence="1">Nucleus</location>
    </subcellularLocation>
</comment>
<name>A0ABD2L661_9BILA</name>
<dbReference type="FunFam" id="1.25.40.180:FF:000010">
    <property type="entry name" value="Nuclear cap-binding protein subunit 1"/>
    <property type="match status" value="1"/>
</dbReference>
<dbReference type="AlphaFoldDB" id="A0ABD2L661"/>
<evidence type="ECO:0000256" key="8">
    <source>
        <dbReference type="ARBA" id="ARBA00023242"/>
    </source>
</evidence>
<dbReference type="InterPro" id="IPR015174">
    <property type="entry name" value="MIF4G-like_typ-2"/>
</dbReference>
<dbReference type="GO" id="GO:0006370">
    <property type="term" value="P:7-methylguanosine mRNA capping"/>
    <property type="evidence" value="ECO:0007669"/>
    <property type="project" value="UniProtKB-KW"/>
</dbReference>
<dbReference type="SMART" id="SM00543">
    <property type="entry name" value="MIF4G"/>
    <property type="match status" value="1"/>
</dbReference>
<keyword evidence="8" id="KW-0539">Nucleus</keyword>
<dbReference type="InterPro" id="IPR003890">
    <property type="entry name" value="MIF4G-like_typ-3"/>
</dbReference>
<dbReference type="PANTHER" id="PTHR12412">
    <property type="entry name" value="CAP BINDING PROTEIN"/>
    <property type="match status" value="1"/>
</dbReference>
<accession>A0ABD2L661</accession>
<keyword evidence="7" id="KW-0508">mRNA splicing</keyword>
<reference evidence="12 13" key="1">
    <citation type="submission" date="2024-10" db="EMBL/GenBank/DDBJ databases">
        <authorList>
            <person name="Kim D."/>
        </authorList>
    </citation>
    <scope>NUCLEOTIDE SEQUENCE [LARGE SCALE GENOMIC DNA]</scope>
    <source>
        <strain evidence="12">BH-2024</strain>
    </source>
</reference>